<feature type="transmembrane region" description="Helical" evidence="2">
    <location>
        <begin position="114"/>
        <end position="134"/>
    </location>
</feature>
<dbReference type="PANTHER" id="PTHR11360:SF284">
    <property type="entry name" value="EG:103B4.3 PROTEIN-RELATED"/>
    <property type="match status" value="1"/>
</dbReference>
<feature type="transmembrane region" description="Helical" evidence="2">
    <location>
        <begin position="171"/>
        <end position="191"/>
    </location>
</feature>
<feature type="transmembrane region" description="Helical" evidence="2">
    <location>
        <begin position="42"/>
        <end position="61"/>
    </location>
</feature>
<feature type="transmembrane region" description="Helical" evidence="2">
    <location>
        <begin position="470"/>
        <end position="490"/>
    </location>
</feature>
<name>A0A8B6BR61_MYTGA</name>
<organism evidence="4 5">
    <name type="scientific">Mytilus galloprovincialis</name>
    <name type="common">Mediterranean mussel</name>
    <dbReference type="NCBI Taxonomy" id="29158"/>
    <lineage>
        <taxon>Eukaryota</taxon>
        <taxon>Metazoa</taxon>
        <taxon>Spiralia</taxon>
        <taxon>Lophotrochozoa</taxon>
        <taxon>Mollusca</taxon>
        <taxon>Bivalvia</taxon>
        <taxon>Autobranchia</taxon>
        <taxon>Pteriomorphia</taxon>
        <taxon>Mytilida</taxon>
        <taxon>Mytiloidea</taxon>
        <taxon>Mytilidae</taxon>
        <taxon>Mytilinae</taxon>
        <taxon>Mytilus</taxon>
    </lineage>
</organism>
<dbReference type="PROSITE" id="PS50850">
    <property type="entry name" value="MFS"/>
    <property type="match status" value="1"/>
</dbReference>
<feature type="transmembrane region" description="Helical" evidence="2">
    <location>
        <begin position="437"/>
        <end position="458"/>
    </location>
</feature>
<dbReference type="AlphaFoldDB" id="A0A8B6BR61"/>
<gene>
    <name evidence="4" type="ORF">MGAL_10B017886</name>
</gene>
<dbReference type="InterPro" id="IPR011701">
    <property type="entry name" value="MFS"/>
</dbReference>
<dbReference type="Gene3D" id="2.60.120.620">
    <property type="entry name" value="q2cbj1_9rhob like domain"/>
    <property type="match status" value="1"/>
</dbReference>
<feature type="domain" description="Major facilitator superfamily (MFS) profile" evidence="3">
    <location>
        <begin position="47"/>
        <end position="492"/>
    </location>
</feature>
<dbReference type="Gene3D" id="1.20.1250.20">
    <property type="entry name" value="MFS general substrate transporter like domains"/>
    <property type="match status" value="2"/>
</dbReference>
<evidence type="ECO:0000313" key="4">
    <source>
        <dbReference type="EMBL" id="VDH93884.1"/>
    </source>
</evidence>
<feature type="transmembrane region" description="Helical" evidence="2">
    <location>
        <begin position="140"/>
        <end position="164"/>
    </location>
</feature>
<keyword evidence="2" id="KW-1133">Transmembrane helix</keyword>
<evidence type="ECO:0000256" key="1">
    <source>
        <dbReference type="ARBA" id="ARBA00004141"/>
    </source>
</evidence>
<feature type="transmembrane region" description="Helical" evidence="2">
    <location>
        <begin position="403"/>
        <end position="425"/>
    </location>
</feature>
<evidence type="ECO:0000256" key="2">
    <source>
        <dbReference type="SAM" id="Phobius"/>
    </source>
</evidence>
<dbReference type="Pfam" id="PF07690">
    <property type="entry name" value="MFS_1"/>
    <property type="match status" value="2"/>
</dbReference>
<sequence>MTENEKEILSFELHEEDGTNQRCNGDERSSRLEHGNKNVDSGWAWVVLAGATIQFCIMGSVTKGMGVFFNGFIDHFESSSAVTSIIPGVFHATYSFFSLPFLTIGLRFFSTRQLVITAGILSGMSFIIACLANSVKVLIFTYGVILGISFALLHGPVSYLIGVYFVKRRNLAQAICGSGFGLGGLIFPPIYTYLIEKYGLRGGLLLTGGVQLNIVAFALLLRPQSSNVLKERETKTKQQEINENMTAFKSKPETSVSPEELQTFFNKKQNIEEKFDFKESIVCSGTRKSVLNRLLQWLTVIVDYTLFKHWFMRVYIGVFCIGCIGVIYNVIYIAPFAKDNNVSVNDVAILVSIVNTCDFIGRIMNGVITDRKILKNYQSVILTSSITAISMALAPLYTKYWHFVVYGVISGLNAGCLLALTPAIIGDFLGMENFRSAMGILMFGEGITTGLAAPFIGYLRDITGSYVASLYFMSACSLISAIIFIGGLLGKRHWTLIIKKSNDHGKRTSLDRVVEELETKGYSVIPNVLSENECEKYKSIYKAWLDRFEHERPYWARSLMKQYRLSHCKPTWNIRLAAKPVFASIWKTDNFLTSMDGISIGEPPN</sequence>
<feature type="transmembrane region" description="Helical" evidence="2">
    <location>
        <begin position="203"/>
        <end position="221"/>
    </location>
</feature>
<dbReference type="SUPFAM" id="SSF103473">
    <property type="entry name" value="MFS general substrate transporter"/>
    <property type="match status" value="1"/>
</dbReference>
<accession>A0A8B6BR61</accession>
<feature type="transmembrane region" description="Helical" evidence="2">
    <location>
        <begin position="380"/>
        <end position="397"/>
    </location>
</feature>
<evidence type="ECO:0000313" key="5">
    <source>
        <dbReference type="Proteomes" id="UP000596742"/>
    </source>
</evidence>
<dbReference type="SUPFAM" id="SSF51197">
    <property type="entry name" value="Clavaminate synthase-like"/>
    <property type="match status" value="1"/>
</dbReference>
<dbReference type="InterPro" id="IPR050327">
    <property type="entry name" value="Proton-linked_MCT"/>
</dbReference>
<evidence type="ECO:0000259" key="3">
    <source>
        <dbReference type="PROSITE" id="PS50850"/>
    </source>
</evidence>
<dbReference type="InterPro" id="IPR036259">
    <property type="entry name" value="MFS_trans_sf"/>
</dbReference>
<dbReference type="Proteomes" id="UP000596742">
    <property type="component" value="Unassembled WGS sequence"/>
</dbReference>
<keyword evidence="2" id="KW-0812">Transmembrane</keyword>
<reference evidence="4" key="1">
    <citation type="submission" date="2018-11" db="EMBL/GenBank/DDBJ databases">
        <authorList>
            <person name="Alioto T."/>
            <person name="Alioto T."/>
        </authorList>
    </citation>
    <scope>NUCLEOTIDE SEQUENCE</scope>
</reference>
<dbReference type="EMBL" id="UYJE01000512">
    <property type="protein sequence ID" value="VDH93884.1"/>
    <property type="molecule type" value="Genomic_DNA"/>
</dbReference>
<keyword evidence="5" id="KW-1185">Reference proteome</keyword>
<dbReference type="OrthoDB" id="6082669at2759"/>
<feature type="transmembrane region" description="Helical" evidence="2">
    <location>
        <begin position="314"/>
        <end position="335"/>
    </location>
</feature>
<dbReference type="PANTHER" id="PTHR11360">
    <property type="entry name" value="MONOCARBOXYLATE TRANSPORTER"/>
    <property type="match status" value="1"/>
</dbReference>
<dbReference type="GO" id="GO:0008028">
    <property type="term" value="F:monocarboxylic acid transmembrane transporter activity"/>
    <property type="evidence" value="ECO:0007669"/>
    <property type="project" value="TreeGrafter"/>
</dbReference>
<proteinExistence type="predicted"/>
<dbReference type="GO" id="GO:0016020">
    <property type="term" value="C:membrane"/>
    <property type="evidence" value="ECO:0007669"/>
    <property type="project" value="UniProtKB-SubCell"/>
</dbReference>
<feature type="transmembrane region" description="Helical" evidence="2">
    <location>
        <begin position="81"/>
        <end position="102"/>
    </location>
</feature>
<comment type="subcellular location">
    <subcellularLocation>
        <location evidence="1">Membrane</location>
        <topology evidence="1">Multi-pass membrane protein</topology>
    </subcellularLocation>
</comment>
<protein>
    <recommendedName>
        <fullName evidence="3">Major facilitator superfamily (MFS) profile domain-containing protein</fullName>
    </recommendedName>
</protein>
<dbReference type="InterPro" id="IPR020846">
    <property type="entry name" value="MFS_dom"/>
</dbReference>
<comment type="caution">
    <text evidence="4">The sequence shown here is derived from an EMBL/GenBank/DDBJ whole genome shotgun (WGS) entry which is preliminary data.</text>
</comment>
<keyword evidence="2" id="KW-0472">Membrane</keyword>